<organism evidence="2">
    <name type="scientific">Bosea sp. NBC_00436</name>
    <dbReference type="NCBI Taxonomy" id="2969620"/>
    <lineage>
        <taxon>Bacteria</taxon>
        <taxon>Pseudomonadati</taxon>
        <taxon>Pseudomonadota</taxon>
        <taxon>Alphaproteobacteria</taxon>
        <taxon>Hyphomicrobiales</taxon>
        <taxon>Boseaceae</taxon>
        <taxon>Bosea</taxon>
    </lineage>
</organism>
<dbReference type="EMBL" id="CP102774">
    <property type="protein sequence ID" value="UZF89417.1"/>
    <property type="molecule type" value="Genomic_DNA"/>
</dbReference>
<protein>
    <submittedName>
        <fullName evidence="2">Uncharacterized protein</fullName>
    </submittedName>
</protein>
<gene>
    <name evidence="2" type="ORF">NWE54_11810</name>
</gene>
<name>A0A9E7ZY36_9HYPH</name>
<feature type="transmembrane region" description="Helical" evidence="1">
    <location>
        <begin position="38"/>
        <end position="60"/>
    </location>
</feature>
<evidence type="ECO:0000313" key="2">
    <source>
        <dbReference type="EMBL" id="UZF89417.1"/>
    </source>
</evidence>
<accession>A0A9E7ZY36</accession>
<keyword evidence="1" id="KW-0812">Transmembrane</keyword>
<reference evidence="2" key="1">
    <citation type="submission" date="2022-08" db="EMBL/GenBank/DDBJ databases">
        <title>Complete Genome Sequences of 2 Bosea sp. soil isolates.</title>
        <authorList>
            <person name="Alvarez Arevalo M."/>
            <person name="Sterndorff E.B."/>
            <person name="Faurdal D."/>
            <person name="Joergensen T.S."/>
            <person name="Weber T."/>
        </authorList>
    </citation>
    <scope>NUCLEOTIDE SEQUENCE</scope>
    <source>
        <strain evidence="2">NBC_00436</strain>
    </source>
</reference>
<evidence type="ECO:0000256" key="1">
    <source>
        <dbReference type="SAM" id="Phobius"/>
    </source>
</evidence>
<sequence length="239" mass="26275">MTASLPYHRPGHQAAHLTSMVRMRLQQHAAPLPRADGALLKAVLFILMAGALATALAVYLTHRRDEPITAPQPARVGDVALMIPKDLTGVDDEGDTSRLVGMVRLRLDWPSLGPAQLDKRKRLLITLSPPDKVNEPARQLATYARFLTPTVWSNPGGLVVRGFRKGSPFENDEFYVSVPDGKGFAARCPIDTGSGLEEPCRITFQHRGMDVNIRFPRAIIADWAVMLGGVRRTLDGLIR</sequence>
<dbReference type="AlphaFoldDB" id="A0A9E7ZY36"/>
<keyword evidence="1" id="KW-1133">Transmembrane helix</keyword>
<proteinExistence type="predicted"/>
<keyword evidence="1" id="KW-0472">Membrane</keyword>